<protein>
    <submittedName>
        <fullName evidence="1">Uncharacterized protein</fullName>
    </submittedName>
</protein>
<accession>A0A8S5UU04</accession>
<reference evidence="1" key="1">
    <citation type="journal article" date="2021" name="Proc. Natl. Acad. Sci. U.S.A.">
        <title>A Catalog of Tens of Thousands of Viruses from Human Metagenomes Reveals Hidden Associations with Chronic Diseases.</title>
        <authorList>
            <person name="Tisza M.J."/>
            <person name="Buck C.B."/>
        </authorList>
    </citation>
    <scope>NUCLEOTIDE SEQUENCE</scope>
    <source>
        <strain evidence="1">CtpyK9</strain>
    </source>
</reference>
<evidence type="ECO:0000313" key="1">
    <source>
        <dbReference type="EMBL" id="DAF97968.1"/>
    </source>
</evidence>
<dbReference type="EMBL" id="BK016139">
    <property type="protein sequence ID" value="DAF97968.1"/>
    <property type="molecule type" value="Genomic_DNA"/>
</dbReference>
<proteinExistence type="predicted"/>
<organism evidence="1">
    <name type="scientific">Siphoviridae sp. ctpyK9</name>
    <dbReference type="NCBI Taxonomy" id="2825679"/>
    <lineage>
        <taxon>Viruses</taxon>
        <taxon>Duplodnaviria</taxon>
        <taxon>Heunggongvirae</taxon>
        <taxon>Uroviricota</taxon>
        <taxon>Caudoviricetes</taxon>
    </lineage>
</organism>
<name>A0A8S5UU04_9CAUD</name>
<sequence>MPCSRTRSLWPARRTTAAIRSALMVIRPRMTTMVCMTWGKGTSRASARSIAQRTLAGWLRYPSGMREDWATAWACWRRSMVGGSFLCWCTQCTRVVGGLVKQGG</sequence>